<accession>A0AAV9GJG3</accession>
<dbReference type="AlphaFoldDB" id="A0AAV9GJG3"/>
<dbReference type="Proteomes" id="UP001321760">
    <property type="component" value="Unassembled WGS sequence"/>
</dbReference>
<reference evidence="3" key="1">
    <citation type="journal article" date="2023" name="Mol. Phylogenet. Evol.">
        <title>Genome-scale phylogeny and comparative genomics of the fungal order Sordariales.</title>
        <authorList>
            <person name="Hensen N."/>
            <person name="Bonometti L."/>
            <person name="Westerberg I."/>
            <person name="Brannstrom I.O."/>
            <person name="Guillou S."/>
            <person name="Cros-Aarteil S."/>
            <person name="Calhoun S."/>
            <person name="Haridas S."/>
            <person name="Kuo A."/>
            <person name="Mondo S."/>
            <person name="Pangilinan J."/>
            <person name="Riley R."/>
            <person name="LaButti K."/>
            <person name="Andreopoulos B."/>
            <person name="Lipzen A."/>
            <person name="Chen C."/>
            <person name="Yan M."/>
            <person name="Daum C."/>
            <person name="Ng V."/>
            <person name="Clum A."/>
            <person name="Steindorff A."/>
            <person name="Ohm R.A."/>
            <person name="Martin F."/>
            <person name="Silar P."/>
            <person name="Natvig D.O."/>
            <person name="Lalanne C."/>
            <person name="Gautier V."/>
            <person name="Ament-Velasquez S.L."/>
            <person name="Kruys A."/>
            <person name="Hutchinson M.I."/>
            <person name="Powell A.J."/>
            <person name="Barry K."/>
            <person name="Miller A.N."/>
            <person name="Grigoriev I.V."/>
            <person name="Debuchy R."/>
            <person name="Gladieux P."/>
            <person name="Hiltunen Thoren M."/>
            <person name="Johannesson H."/>
        </authorList>
    </citation>
    <scope>NUCLEOTIDE SEQUENCE</scope>
    <source>
        <strain evidence="3">PSN243</strain>
    </source>
</reference>
<gene>
    <name evidence="3" type="ORF">QBC34DRAFT_112933</name>
</gene>
<dbReference type="GO" id="GO:0008270">
    <property type="term" value="F:zinc ion binding"/>
    <property type="evidence" value="ECO:0007669"/>
    <property type="project" value="UniProtKB-KW"/>
</dbReference>
<evidence type="ECO:0000259" key="2">
    <source>
        <dbReference type="PROSITE" id="PS50157"/>
    </source>
</evidence>
<evidence type="ECO:0000313" key="4">
    <source>
        <dbReference type="Proteomes" id="UP001321760"/>
    </source>
</evidence>
<dbReference type="PANTHER" id="PTHR38166">
    <property type="entry name" value="C2H2-TYPE DOMAIN-CONTAINING PROTEIN-RELATED"/>
    <property type="match status" value="1"/>
</dbReference>
<evidence type="ECO:0000256" key="1">
    <source>
        <dbReference type="PROSITE-ProRule" id="PRU00042"/>
    </source>
</evidence>
<dbReference type="Gene3D" id="3.30.160.60">
    <property type="entry name" value="Classic Zinc Finger"/>
    <property type="match status" value="1"/>
</dbReference>
<sequence>MPRTSSEDNDTSIFRYPHGDAPRLDATDELAVLGTELAGVGLSAFMASPAATAQPVSSAGLACPFFANDPSTHRRCLRSNLSRIVDVKRHIWAYHKRPHDCPICGSVFDTRSELDRHIRADLCVEAPPDPWIAVNSVTTEQLSELARQTTVGGSTDDQWFLIWAVVFPGADWASIGPELSNDVEIVGEVQRLRDFWSTQGKQIAEEFLTRKRIPRARWRSLKRLRVVALDCMIDVRVAEV</sequence>
<organism evidence="3 4">
    <name type="scientific">Podospora aff. communis PSN243</name>
    <dbReference type="NCBI Taxonomy" id="3040156"/>
    <lineage>
        <taxon>Eukaryota</taxon>
        <taxon>Fungi</taxon>
        <taxon>Dikarya</taxon>
        <taxon>Ascomycota</taxon>
        <taxon>Pezizomycotina</taxon>
        <taxon>Sordariomycetes</taxon>
        <taxon>Sordariomycetidae</taxon>
        <taxon>Sordariales</taxon>
        <taxon>Podosporaceae</taxon>
        <taxon>Podospora</taxon>
    </lineage>
</organism>
<keyword evidence="1" id="KW-0479">Metal-binding</keyword>
<proteinExistence type="predicted"/>
<protein>
    <recommendedName>
        <fullName evidence="2">C2H2-type domain-containing protein</fullName>
    </recommendedName>
</protein>
<keyword evidence="1" id="KW-0862">Zinc</keyword>
<evidence type="ECO:0000313" key="3">
    <source>
        <dbReference type="EMBL" id="KAK4448353.1"/>
    </source>
</evidence>
<comment type="caution">
    <text evidence="3">The sequence shown here is derived from an EMBL/GenBank/DDBJ whole genome shotgun (WGS) entry which is preliminary data.</text>
</comment>
<dbReference type="PROSITE" id="PS50157">
    <property type="entry name" value="ZINC_FINGER_C2H2_2"/>
    <property type="match status" value="1"/>
</dbReference>
<keyword evidence="4" id="KW-1185">Reference proteome</keyword>
<keyword evidence="1" id="KW-0863">Zinc-finger</keyword>
<dbReference type="PANTHER" id="PTHR38166:SF1">
    <property type="entry name" value="C2H2-TYPE DOMAIN-CONTAINING PROTEIN"/>
    <property type="match status" value="1"/>
</dbReference>
<reference evidence="3" key="2">
    <citation type="submission" date="2023-05" db="EMBL/GenBank/DDBJ databases">
        <authorList>
            <consortium name="Lawrence Berkeley National Laboratory"/>
            <person name="Steindorff A."/>
            <person name="Hensen N."/>
            <person name="Bonometti L."/>
            <person name="Westerberg I."/>
            <person name="Brannstrom I.O."/>
            <person name="Guillou S."/>
            <person name="Cros-Aarteil S."/>
            <person name="Calhoun S."/>
            <person name="Haridas S."/>
            <person name="Kuo A."/>
            <person name="Mondo S."/>
            <person name="Pangilinan J."/>
            <person name="Riley R."/>
            <person name="Labutti K."/>
            <person name="Andreopoulos B."/>
            <person name="Lipzen A."/>
            <person name="Chen C."/>
            <person name="Yanf M."/>
            <person name="Daum C."/>
            <person name="Ng V."/>
            <person name="Clum A."/>
            <person name="Ohm R."/>
            <person name="Martin F."/>
            <person name="Silar P."/>
            <person name="Natvig D."/>
            <person name="Lalanne C."/>
            <person name="Gautier V."/>
            <person name="Ament-Velasquez S.L."/>
            <person name="Kruys A."/>
            <person name="Hutchinson M.I."/>
            <person name="Powell A.J."/>
            <person name="Barry K."/>
            <person name="Miller A.N."/>
            <person name="Grigoriev I.V."/>
            <person name="Debuchy R."/>
            <person name="Gladieux P."/>
            <person name="Thoren M.H."/>
            <person name="Johannesson H."/>
        </authorList>
    </citation>
    <scope>NUCLEOTIDE SEQUENCE</scope>
    <source>
        <strain evidence="3">PSN243</strain>
    </source>
</reference>
<name>A0AAV9GJG3_9PEZI</name>
<feature type="domain" description="C2H2-type" evidence="2">
    <location>
        <begin position="99"/>
        <end position="130"/>
    </location>
</feature>
<dbReference type="InterPro" id="IPR013087">
    <property type="entry name" value="Znf_C2H2_type"/>
</dbReference>
<dbReference type="EMBL" id="MU865943">
    <property type="protein sequence ID" value="KAK4448353.1"/>
    <property type="molecule type" value="Genomic_DNA"/>
</dbReference>